<feature type="non-terminal residue" evidence="2">
    <location>
        <position position="1"/>
    </location>
</feature>
<gene>
    <name evidence="2" type="ORF">Gotri_006688</name>
</gene>
<dbReference type="AlphaFoldDB" id="A0A7J9FKF9"/>
<dbReference type="GO" id="GO:0004523">
    <property type="term" value="F:RNA-DNA hybrid ribonuclease activity"/>
    <property type="evidence" value="ECO:0007669"/>
    <property type="project" value="InterPro"/>
</dbReference>
<evidence type="ECO:0000313" key="2">
    <source>
        <dbReference type="EMBL" id="MBA0785035.1"/>
    </source>
</evidence>
<name>A0A7J9FKF9_9ROSI</name>
<dbReference type="Proteomes" id="UP000593568">
    <property type="component" value="Unassembled WGS sequence"/>
</dbReference>
<feature type="domain" description="RNase H type-1" evidence="1">
    <location>
        <begin position="49"/>
        <end position="92"/>
    </location>
</feature>
<comment type="caution">
    <text evidence="2">The sequence shown here is derived from an EMBL/GenBank/DDBJ whole genome shotgun (WGS) entry which is preliminary data.</text>
</comment>
<proteinExistence type="predicted"/>
<protein>
    <recommendedName>
        <fullName evidence="1">RNase H type-1 domain-containing protein</fullName>
    </recommendedName>
</protein>
<organism evidence="2 3">
    <name type="scientific">Gossypium trilobum</name>
    <dbReference type="NCBI Taxonomy" id="34281"/>
    <lineage>
        <taxon>Eukaryota</taxon>
        <taxon>Viridiplantae</taxon>
        <taxon>Streptophyta</taxon>
        <taxon>Embryophyta</taxon>
        <taxon>Tracheophyta</taxon>
        <taxon>Spermatophyta</taxon>
        <taxon>Magnoliopsida</taxon>
        <taxon>eudicotyledons</taxon>
        <taxon>Gunneridae</taxon>
        <taxon>Pentapetalae</taxon>
        <taxon>rosids</taxon>
        <taxon>malvids</taxon>
        <taxon>Malvales</taxon>
        <taxon>Malvaceae</taxon>
        <taxon>Malvoideae</taxon>
        <taxon>Gossypium</taxon>
    </lineage>
</organism>
<dbReference type="EMBL" id="JABEZW010217465">
    <property type="protein sequence ID" value="MBA0785035.1"/>
    <property type="molecule type" value="Genomic_DNA"/>
</dbReference>
<dbReference type="Pfam" id="PF13456">
    <property type="entry name" value="RVT_3"/>
    <property type="match status" value="1"/>
</dbReference>
<dbReference type="InterPro" id="IPR002156">
    <property type="entry name" value="RNaseH_domain"/>
</dbReference>
<sequence length="134" mass="15642">SFLLRSSAVLRGNFKGILLNPLLLRGRTDVVGKLQVRDTCTWMSKLRATDEDKSCIRSLIKEIKEKGRRFRRLSFKHIPMEANKVAHAMAKYGERYEHPRFWIEEAPHAVEFLVNQERRNNRHSGVRERSSPGL</sequence>
<evidence type="ECO:0000313" key="3">
    <source>
        <dbReference type="Proteomes" id="UP000593568"/>
    </source>
</evidence>
<reference evidence="2 3" key="1">
    <citation type="journal article" date="2019" name="Genome Biol. Evol.">
        <title>Insights into the evolution of the New World diploid cottons (Gossypium, subgenus Houzingenia) based on genome sequencing.</title>
        <authorList>
            <person name="Grover C.E."/>
            <person name="Arick M.A. 2nd"/>
            <person name="Thrash A."/>
            <person name="Conover J.L."/>
            <person name="Sanders W.S."/>
            <person name="Peterson D.G."/>
            <person name="Frelichowski J.E."/>
            <person name="Scheffler J.A."/>
            <person name="Scheffler B.E."/>
            <person name="Wendel J.F."/>
        </authorList>
    </citation>
    <scope>NUCLEOTIDE SEQUENCE [LARGE SCALE GENOMIC DNA]</scope>
    <source>
        <strain evidence="2">8</strain>
        <tissue evidence="2">Leaf</tissue>
    </source>
</reference>
<keyword evidence="3" id="KW-1185">Reference proteome</keyword>
<accession>A0A7J9FKF9</accession>
<feature type="non-terminal residue" evidence="2">
    <location>
        <position position="134"/>
    </location>
</feature>
<dbReference type="GO" id="GO:0003676">
    <property type="term" value="F:nucleic acid binding"/>
    <property type="evidence" value="ECO:0007669"/>
    <property type="project" value="InterPro"/>
</dbReference>
<evidence type="ECO:0000259" key="1">
    <source>
        <dbReference type="Pfam" id="PF13456"/>
    </source>
</evidence>